<dbReference type="RefSeq" id="WP_301663887.1">
    <property type="nucleotide sequence ID" value="NZ_VCYH01000004.1"/>
</dbReference>
<dbReference type="EMBL" id="VCYH01000004">
    <property type="protein sequence ID" value="MDN7024770.1"/>
    <property type="molecule type" value="Genomic_DNA"/>
</dbReference>
<evidence type="ECO:0008006" key="3">
    <source>
        <dbReference type="Google" id="ProtNLM"/>
    </source>
</evidence>
<name>A0ABT8MA35_9EURY</name>
<evidence type="ECO:0000313" key="1">
    <source>
        <dbReference type="EMBL" id="MDN7024770.1"/>
    </source>
</evidence>
<protein>
    <recommendedName>
        <fullName evidence="3">Peptidase propeptide and YPEB domain-containing protein</fullName>
    </recommendedName>
</protein>
<accession>A0ABT8MA35</accession>
<keyword evidence="2" id="KW-1185">Reference proteome</keyword>
<gene>
    <name evidence="1" type="ORF">FGU65_07705</name>
</gene>
<reference evidence="1" key="1">
    <citation type="submission" date="2019-05" db="EMBL/GenBank/DDBJ databases">
        <title>Methanoculleus sp. FWC-SCC1, a methanogenic archaeon isolated from deep marine cold seep.</title>
        <authorList>
            <person name="Chen Y.-W."/>
            <person name="Chen S.-C."/>
            <person name="Teng N.-H."/>
            <person name="Lai M.-C."/>
        </authorList>
    </citation>
    <scope>NUCLEOTIDE SEQUENCE</scope>
    <source>
        <strain evidence="1">FWC-SCC1</strain>
    </source>
</reference>
<sequence length="258" mass="27879">MKQIPIIAIICIFITVSAAAAANAGAPIGVDIAKGKAQEFINTPDETVQYQKTENLNLGDYYIFNTGEGQVYVNAYTGTVERASFSHAQKDSHDIRLDPAEAEAVAMVYAGEKYGGFAGKNMQLVESNLLSHGDAGSEYTYVWREEVDGVLTPNTVVVSLDPGSGDVTSYIGIQREIRCPLEPKVTRDEALNIAAGQFPKIRVTDATADLSIEYTQPGMQALTWVVTMKGEPEDYVLQGGLVVIDAQTGDVLMMSPYL</sequence>
<proteinExistence type="predicted"/>
<evidence type="ECO:0000313" key="2">
    <source>
        <dbReference type="Proteomes" id="UP001168338"/>
    </source>
</evidence>
<organism evidence="1 2">
    <name type="scientific">Methanoculleus frigidifontis</name>
    <dbReference type="NCBI Taxonomy" id="2584085"/>
    <lineage>
        <taxon>Archaea</taxon>
        <taxon>Methanobacteriati</taxon>
        <taxon>Methanobacteriota</taxon>
        <taxon>Stenosarchaea group</taxon>
        <taxon>Methanomicrobia</taxon>
        <taxon>Methanomicrobiales</taxon>
        <taxon>Methanomicrobiaceae</taxon>
        <taxon>Methanoculleus</taxon>
    </lineage>
</organism>
<comment type="caution">
    <text evidence="1">The sequence shown here is derived from an EMBL/GenBank/DDBJ whole genome shotgun (WGS) entry which is preliminary data.</text>
</comment>
<dbReference type="Proteomes" id="UP001168338">
    <property type="component" value="Unassembled WGS sequence"/>
</dbReference>